<evidence type="ECO:0000256" key="1">
    <source>
        <dbReference type="SAM" id="MobiDB-lite"/>
    </source>
</evidence>
<feature type="region of interest" description="Disordered" evidence="1">
    <location>
        <begin position="1"/>
        <end position="21"/>
    </location>
</feature>
<feature type="domain" description="DUF5648" evidence="2">
    <location>
        <begin position="133"/>
        <end position="279"/>
    </location>
</feature>
<gene>
    <name evidence="3" type="ORF">LPB72_05515</name>
</gene>
<comment type="caution">
    <text evidence="3">The sequence shown here is derived from an EMBL/GenBank/DDBJ whole genome shotgun (WGS) entry which is preliminary data.</text>
</comment>
<evidence type="ECO:0000313" key="4">
    <source>
        <dbReference type="Proteomes" id="UP000185657"/>
    </source>
</evidence>
<reference evidence="3 4" key="1">
    <citation type="submission" date="2016-02" db="EMBL/GenBank/DDBJ databases">
        <title>Draft genome sequence of Hydrogenophaga sp. LPB0072.</title>
        <authorList>
            <person name="Shin S.-K."/>
            <person name="Yi H."/>
        </authorList>
    </citation>
    <scope>NUCLEOTIDE SEQUENCE [LARGE SCALE GENOMIC DNA]</scope>
    <source>
        <strain evidence="3 4">LPB0072</strain>
    </source>
</reference>
<dbReference type="EMBL" id="LVWD01000004">
    <property type="protein sequence ID" value="OAD43296.1"/>
    <property type="molecule type" value="Genomic_DNA"/>
</dbReference>
<dbReference type="InterPro" id="IPR015943">
    <property type="entry name" value="WD40/YVTN_repeat-like_dom_sf"/>
</dbReference>
<feature type="compositionally biased region" description="Basic and acidic residues" evidence="1">
    <location>
        <begin position="1"/>
        <end position="12"/>
    </location>
</feature>
<sequence length="686" mass="71075">MIDCAEQKEPDMRTSSPPRTQLSRLRQVTLSATVSAALALLLSACGGGGVGDNSGTDLGKAAGSSTAAAALSPSETTQVQAEGAALNTEELNDALAEAKSLSADTALVAGQVAPLAAYQSGQVAQKAAAVQLPVYRFFNTRTRTHFYTSNVSERDSVKANLAFMNYEGLAFFAASEPSPGLKPVFRLLNTRFGTHFYTISERERETIQEQLPDTQLEGVAYYASPVAGTGFKPLYRFFSPRAGSYFGYHFYSASDTERQHLRDTASSTYIYEGVGYYVLTGDCALVNSTTQQATPNACFLANNAAEVSVTLPLSADLAVGDTLKVSGLGAGGWRISQNANQRVQTTLPGALPFVWTARESIRTWDSVASSADGNKLVAVSGTASGQIYTSSNAGADWTASSGPTGNWTSVASSADGNQLVAVSGTASGQIYTSSDAGANWTASSGPTGAWRSVASSADGNKLIAAAYNGQIYTSSDAGLTWTDRGLGAQWYSVASSADGNKLVALVWGGEIFTSSNAGVTWADRGNTHNWSSVASSADGNKLVAVDIGYGASSPGQIHTSSDAGANWTASGPTGFWSSVASSADGNRLVAAGYNGQIYTSSDSGANWTARENNRSWYSVASSADGNKLVAVANGDQIYTAQTSTAPGVSGFLHGEAGSVIELRYLGNGVFELVNASGTVGVGQLPP</sequence>
<name>A0ABX2U9U8_9BURK</name>
<protein>
    <recommendedName>
        <fullName evidence="2">DUF5648 domain-containing protein</fullName>
    </recommendedName>
</protein>
<proteinExistence type="predicted"/>
<dbReference type="Gene3D" id="2.130.10.10">
    <property type="entry name" value="YVTN repeat-like/Quinoprotein amine dehydrogenase"/>
    <property type="match status" value="3"/>
</dbReference>
<dbReference type="Pfam" id="PF18885">
    <property type="entry name" value="DUF5648"/>
    <property type="match status" value="1"/>
</dbReference>
<evidence type="ECO:0000313" key="3">
    <source>
        <dbReference type="EMBL" id="OAD43296.1"/>
    </source>
</evidence>
<organism evidence="3 4">
    <name type="scientific">Hydrogenophaga crassostreae</name>
    <dbReference type="NCBI Taxonomy" id="1763535"/>
    <lineage>
        <taxon>Bacteria</taxon>
        <taxon>Pseudomonadati</taxon>
        <taxon>Pseudomonadota</taxon>
        <taxon>Betaproteobacteria</taxon>
        <taxon>Burkholderiales</taxon>
        <taxon>Comamonadaceae</taxon>
        <taxon>Hydrogenophaga</taxon>
    </lineage>
</organism>
<dbReference type="InterPro" id="IPR043708">
    <property type="entry name" value="DUF5648"/>
</dbReference>
<accession>A0ABX2U9U8</accession>
<keyword evidence="4" id="KW-1185">Reference proteome</keyword>
<evidence type="ECO:0000259" key="2">
    <source>
        <dbReference type="Pfam" id="PF18885"/>
    </source>
</evidence>
<dbReference type="SUPFAM" id="SSF110296">
    <property type="entry name" value="Oligoxyloglucan reducing end-specific cellobiohydrolase"/>
    <property type="match status" value="1"/>
</dbReference>
<dbReference type="Proteomes" id="UP000185657">
    <property type="component" value="Unassembled WGS sequence"/>
</dbReference>